<organism evidence="1">
    <name type="scientific">viral metagenome</name>
    <dbReference type="NCBI Taxonomy" id="1070528"/>
    <lineage>
        <taxon>unclassified sequences</taxon>
        <taxon>metagenomes</taxon>
        <taxon>organismal metagenomes</taxon>
    </lineage>
</organism>
<dbReference type="EMBL" id="MT142860">
    <property type="protein sequence ID" value="QJA89669.1"/>
    <property type="molecule type" value="Genomic_DNA"/>
</dbReference>
<dbReference type="SUPFAM" id="SSF53335">
    <property type="entry name" value="S-adenosyl-L-methionine-dependent methyltransferases"/>
    <property type="match status" value="1"/>
</dbReference>
<evidence type="ECO:0008006" key="3">
    <source>
        <dbReference type="Google" id="ProtNLM"/>
    </source>
</evidence>
<protein>
    <recommendedName>
        <fullName evidence="3">Methyltransferase</fullName>
    </recommendedName>
</protein>
<reference evidence="1" key="1">
    <citation type="submission" date="2020-03" db="EMBL/GenBank/DDBJ databases">
        <title>The deep terrestrial virosphere.</title>
        <authorList>
            <person name="Holmfeldt K."/>
            <person name="Nilsson E."/>
            <person name="Simone D."/>
            <person name="Lopez-Fernandez M."/>
            <person name="Wu X."/>
            <person name="de Brujin I."/>
            <person name="Lundin D."/>
            <person name="Andersson A."/>
            <person name="Bertilsson S."/>
            <person name="Dopson M."/>
        </authorList>
    </citation>
    <scope>NUCLEOTIDE SEQUENCE</scope>
    <source>
        <strain evidence="1">MM415B02518</strain>
        <strain evidence="2">TM448B01595</strain>
    </source>
</reference>
<dbReference type="AlphaFoldDB" id="A0A6M3L5W2"/>
<dbReference type="Gene3D" id="3.40.50.150">
    <property type="entry name" value="Vaccinia Virus protein VP39"/>
    <property type="match status" value="1"/>
</dbReference>
<name>A0A6M3L5W2_9ZZZZ</name>
<dbReference type="InterPro" id="IPR029063">
    <property type="entry name" value="SAM-dependent_MTases_sf"/>
</dbReference>
<accession>A0A6M3L5W2</accession>
<evidence type="ECO:0000313" key="2">
    <source>
        <dbReference type="EMBL" id="QJH99472.1"/>
    </source>
</evidence>
<gene>
    <name evidence="1" type="ORF">MM415B02518_0012</name>
    <name evidence="2" type="ORF">TM448B01595_0015</name>
</gene>
<dbReference type="EMBL" id="MT144790">
    <property type="protein sequence ID" value="QJH99472.1"/>
    <property type="molecule type" value="Genomic_DNA"/>
</dbReference>
<evidence type="ECO:0000313" key="1">
    <source>
        <dbReference type="EMBL" id="QJA89669.1"/>
    </source>
</evidence>
<proteinExistence type="predicted"/>
<sequence>MDTKLPEKETKAPIRPQMTICKETNTEIIHEEGAIEIICNVFRAFHPDMIIELGTGLGTLTWMLSQTFKDIEIYTFEKNNPEYGLAIKRTSYPDNVHFCTGDLLTEALPLLVSILKLKGSKILYCDNGNKTMEVELYAKHLKAGDMLGVHDYLTEVVPKNIEKYLKAFYPVNHKLFEQRGLSTRLWLKE</sequence>